<name>L1K1J4_GUITC</name>
<dbReference type="UniPathway" id="UPA00603">
    <property type="reaction ID" value="UER00660"/>
</dbReference>
<dbReference type="RefSeq" id="XP_005841414.1">
    <property type="nucleotide sequence ID" value="XM_005841357.1"/>
</dbReference>
<evidence type="ECO:0000313" key="11">
    <source>
        <dbReference type="EnsemblProtists" id="EKX54434"/>
    </source>
</evidence>
<evidence type="ECO:0000256" key="8">
    <source>
        <dbReference type="SAM" id="MobiDB-lite"/>
    </source>
</evidence>
<sequence length="467" mass="51490">MVVGHTRPDGHAGGSGDFGGHDAGTIKGHRGSVLHFLRDPSDHDGEGQAYEYFEDGILVVEHGKVVHCGDAEDVKSRYPHLEIEDHTPHLIVPGFVDCHVHYPQTEMIAAYGEQLLEWLDSYVFPVEAKFGDHEHASQVADFFVKELLRSGTTTALTFCTVHEESVDALFEASSKRNMLMIAGKVLMDADPYAPEQLRMNAVKSYEASKRLIDKWHKRGRCLYAVTPRFAITSTPEELQLAGKLLGDHQHDGVYMHTHLNENKSEIELATSIHGSESYLSIYDKAKLLGPRSVFAHCVHMKDSEWKQMKATDSVMAFCPTSNLFLGSGLVDLHAVKEHKIRCGLGSDVGGGTSFCQLQSLNEAYKVGQLSGFKLDPLSAFYLLTLGSASALSLNDRIGNFLPGKEADFVVLDPGSTALLRHRVSLSSTLQEKLFLLATLGDDRCIAKTFVTGCCQFQRRLEKSAQAL</sequence>
<dbReference type="AlphaFoldDB" id="L1K1J4"/>
<dbReference type="eggNOG" id="KOG3968">
    <property type="taxonomic scope" value="Eukaryota"/>
</dbReference>
<dbReference type="InterPro" id="IPR011059">
    <property type="entry name" value="Metal-dep_hydrolase_composite"/>
</dbReference>
<evidence type="ECO:0000256" key="7">
    <source>
        <dbReference type="RuleBase" id="RU366009"/>
    </source>
</evidence>
<keyword evidence="5 7" id="KW-0378">Hydrolase</keyword>
<dbReference type="EC" id="3.5.4.3" evidence="3 7"/>
<keyword evidence="4 7" id="KW-0479">Metal-binding</keyword>
<dbReference type="Proteomes" id="UP000011087">
    <property type="component" value="Unassembled WGS sequence"/>
</dbReference>
<dbReference type="OrthoDB" id="194468at2759"/>
<dbReference type="EMBL" id="JH992967">
    <property type="protein sequence ID" value="EKX54434.1"/>
    <property type="molecule type" value="Genomic_DNA"/>
</dbReference>
<dbReference type="KEGG" id="gtt:GUITHDRAFT_84037"/>
<proteinExistence type="inferred from homology"/>
<reference evidence="10 12" key="1">
    <citation type="journal article" date="2012" name="Nature">
        <title>Algal genomes reveal evolutionary mosaicism and the fate of nucleomorphs.</title>
        <authorList>
            <consortium name="DOE Joint Genome Institute"/>
            <person name="Curtis B.A."/>
            <person name="Tanifuji G."/>
            <person name="Burki F."/>
            <person name="Gruber A."/>
            <person name="Irimia M."/>
            <person name="Maruyama S."/>
            <person name="Arias M.C."/>
            <person name="Ball S.G."/>
            <person name="Gile G.H."/>
            <person name="Hirakawa Y."/>
            <person name="Hopkins J.F."/>
            <person name="Kuo A."/>
            <person name="Rensing S.A."/>
            <person name="Schmutz J."/>
            <person name="Symeonidi A."/>
            <person name="Elias M."/>
            <person name="Eveleigh R.J."/>
            <person name="Herman E.K."/>
            <person name="Klute M.J."/>
            <person name="Nakayama T."/>
            <person name="Obornik M."/>
            <person name="Reyes-Prieto A."/>
            <person name="Armbrust E.V."/>
            <person name="Aves S.J."/>
            <person name="Beiko R.G."/>
            <person name="Coutinho P."/>
            <person name="Dacks J.B."/>
            <person name="Durnford D.G."/>
            <person name="Fast N.M."/>
            <person name="Green B.R."/>
            <person name="Grisdale C.J."/>
            <person name="Hempel F."/>
            <person name="Henrissat B."/>
            <person name="Hoppner M.P."/>
            <person name="Ishida K."/>
            <person name="Kim E."/>
            <person name="Koreny L."/>
            <person name="Kroth P.G."/>
            <person name="Liu Y."/>
            <person name="Malik S.B."/>
            <person name="Maier U.G."/>
            <person name="McRose D."/>
            <person name="Mock T."/>
            <person name="Neilson J.A."/>
            <person name="Onodera N.T."/>
            <person name="Poole A.M."/>
            <person name="Pritham E.J."/>
            <person name="Richards T.A."/>
            <person name="Rocap G."/>
            <person name="Roy S.W."/>
            <person name="Sarai C."/>
            <person name="Schaack S."/>
            <person name="Shirato S."/>
            <person name="Slamovits C.H."/>
            <person name="Spencer D.F."/>
            <person name="Suzuki S."/>
            <person name="Worden A.Z."/>
            <person name="Zauner S."/>
            <person name="Barry K."/>
            <person name="Bell C."/>
            <person name="Bharti A.K."/>
            <person name="Crow J.A."/>
            <person name="Grimwood J."/>
            <person name="Kramer R."/>
            <person name="Lindquist E."/>
            <person name="Lucas S."/>
            <person name="Salamov A."/>
            <person name="McFadden G.I."/>
            <person name="Lane C.E."/>
            <person name="Keeling P.J."/>
            <person name="Gray M.W."/>
            <person name="Grigoriev I.V."/>
            <person name="Archibald J.M."/>
        </authorList>
    </citation>
    <scope>NUCLEOTIDE SEQUENCE</scope>
    <source>
        <strain evidence="10 12">CCMP2712</strain>
    </source>
</reference>
<evidence type="ECO:0000256" key="6">
    <source>
        <dbReference type="ARBA" id="ARBA00022833"/>
    </source>
</evidence>
<organism evidence="10">
    <name type="scientific">Guillardia theta (strain CCMP2712)</name>
    <name type="common">Cryptophyte</name>
    <dbReference type="NCBI Taxonomy" id="905079"/>
    <lineage>
        <taxon>Eukaryota</taxon>
        <taxon>Cryptophyceae</taxon>
        <taxon>Pyrenomonadales</taxon>
        <taxon>Geminigeraceae</taxon>
        <taxon>Guillardia</taxon>
    </lineage>
</organism>
<dbReference type="SUPFAM" id="SSF51556">
    <property type="entry name" value="Metallo-dependent hydrolases"/>
    <property type="match status" value="1"/>
</dbReference>
<feature type="region of interest" description="Disordered" evidence="8">
    <location>
        <begin position="1"/>
        <end position="22"/>
    </location>
</feature>
<dbReference type="Gene3D" id="2.30.40.10">
    <property type="entry name" value="Urease, subunit C, domain 1"/>
    <property type="match status" value="1"/>
</dbReference>
<comment type="function">
    <text evidence="7">Catalyzes the hydrolytic deamination of guanine, producing xanthine and ammonia.</text>
</comment>
<evidence type="ECO:0000256" key="1">
    <source>
        <dbReference type="ARBA" id="ARBA00004984"/>
    </source>
</evidence>
<evidence type="ECO:0000256" key="4">
    <source>
        <dbReference type="ARBA" id="ARBA00022723"/>
    </source>
</evidence>
<dbReference type="InterPro" id="IPR014311">
    <property type="entry name" value="Guanine_deaminase"/>
</dbReference>
<dbReference type="InterPro" id="IPR032466">
    <property type="entry name" value="Metal_Hydrolase"/>
</dbReference>
<comment type="cofactor">
    <cofactor evidence="7">
        <name>Zn(2+)</name>
        <dbReference type="ChEBI" id="CHEBI:29105"/>
    </cofactor>
    <text evidence="7">Binds 1 zinc ion per subunit.</text>
</comment>
<reference evidence="11" key="3">
    <citation type="submission" date="2015-06" db="UniProtKB">
        <authorList>
            <consortium name="EnsemblProtists"/>
        </authorList>
    </citation>
    <scope>IDENTIFICATION</scope>
</reference>
<dbReference type="Gene3D" id="3.20.20.140">
    <property type="entry name" value="Metal-dependent hydrolases"/>
    <property type="match status" value="1"/>
</dbReference>
<dbReference type="EnsemblProtists" id="EKX54434">
    <property type="protein sequence ID" value="EKX54434"/>
    <property type="gene ID" value="GUITHDRAFT_84037"/>
</dbReference>
<dbReference type="PANTHER" id="PTHR11271">
    <property type="entry name" value="GUANINE DEAMINASE"/>
    <property type="match status" value="1"/>
</dbReference>
<evidence type="ECO:0000259" key="9">
    <source>
        <dbReference type="Pfam" id="PF01979"/>
    </source>
</evidence>
<comment type="similarity">
    <text evidence="2 7">Belongs to the metallo-dependent hydrolases superfamily. ATZ/TRZ family.</text>
</comment>
<dbReference type="GO" id="GO:0008270">
    <property type="term" value="F:zinc ion binding"/>
    <property type="evidence" value="ECO:0007669"/>
    <property type="project" value="UniProtKB-UniRule"/>
</dbReference>
<keyword evidence="6 7" id="KW-0862">Zinc</keyword>
<evidence type="ECO:0000256" key="5">
    <source>
        <dbReference type="ARBA" id="ARBA00022801"/>
    </source>
</evidence>
<dbReference type="NCBIfam" id="TIGR02967">
    <property type="entry name" value="guan_deamin"/>
    <property type="match status" value="1"/>
</dbReference>
<comment type="pathway">
    <text evidence="1 7">Purine metabolism; guanine degradation; xanthine from guanine: step 1/1.</text>
</comment>
<dbReference type="GeneID" id="17311197"/>
<dbReference type="STRING" id="905079.L1K1J4"/>
<gene>
    <name evidence="10" type="ORF">GUITHDRAFT_84037</name>
</gene>
<evidence type="ECO:0000256" key="2">
    <source>
        <dbReference type="ARBA" id="ARBA00006745"/>
    </source>
</evidence>
<dbReference type="Pfam" id="PF01979">
    <property type="entry name" value="Amidohydro_1"/>
    <property type="match status" value="1"/>
</dbReference>
<dbReference type="OMA" id="IIASWGK"/>
<dbReference type="GO" id="GO:0005829">
    <property type="term" value="C:cytosol"/>
    <property type="evidence" value="ECO:0007669"/>
    <property type="project" value="TreeGrafter"/>
</dbReference>
<evidence type="ECO:0000313" key="10">
    <source>
        <dbReference type="EMBL" id="EKX54434.1"/>
    </source>
</evidence>
<feature type="domain" description="Amidohydrolase-related" evidence="9">
    <location>
        <begin position="91"/>
        <end position="452"/>
    </location>
</feature>
<dbReference type="PaxDb" id="55529-EKX54434"/>
<reference evidence="12" key="2">
    <citation type="submission" date="2012-11" db="EMBL/GenBank/DDBJ databases">
        <authorList>
            <person name="Kuo A."/>
            <person name="Curtis B.A."/>
            <person name="Tanifuji G."/>
            <person name="Burki F."/>
            <person name="Gruber A."/>
            <person name="Irimia M."/>
            <person name="Maruyama S."/>
            <person name="Arias M.C."/>
            <person name="Ball S.G."/>
            <person name="Gile G.H."/>
            <person name="Hirakawa Y."/>
            <person name="Hopkins J.F."/>
            <person name="Rensing S.A."/>
            <person name="Schmutz J."/>
            <person name="Symeonidi A."/>
            <person name="Elias M."/>
            <person name="Eveleigh R.J."/>
            <person name="Herman E.K."/>
            <person name="Klute M.J."/>
            <person name="Nakayama T."/>
            <person name="Obornik M."/>
            <person name="Reyes-Prieto A."/>
            <person name="Armbrust E.V."/>
            <person name="Aves S.J."/>
            <person name="Beiko R.G."/>
            <person name="Coutinho P."/>
            <person name="Dacks J.B."/>
            <person name="Durnford D.G."/>
            <person name="Fast N.M."/>
            <person name="Green B.R."/>
            <person name="Grisdale C."/>
            <person name="Hempe F."/>
            <person name="Henrissat B."/>
            <person name="Hoppner M.P."/>
            <person name="Ishida K.-I."/>
            <person name="Kim E."/>
            <person name="Koreny L."/>
            <person name="Kroth P.G."/>
            <person name="Liu Y."/>
            <person name="Malik S.-B."/>
            <person name="Maier U.G."/>
            <person name="McRose D."/>
            <person name="Mock T."/>
            <person name="Neilson J.A."/>
            <person name="Onodera N.T."/>
            <person name="Poole A.M."/>
            <person name="Pritham E.J."/>
            <person name="Richards T.A."/>
            <person name="Rocap G."/>
            <person name="Roy S.W."/>
            <person name="Sarai C."/>
            <person name="Schaack S."/>
            <person name="Shirato S."/>
            <person name="Slamovits C.H."/>
            <person name="Spencer D.F."/>
            <person name="Suzuki S."/>
            <person name="Worden A.Z."/>
            <person name="Zauner S."/>
            <person name="Barry K."/>
            <person name="Bell C."/>
            <person name="Bharti A.K."/>
            <person name="Crow J.A."/>
            <person name="Grimwood J."/>
            <person name="Kramer R."/>
            <person name="Lindquist E."/>
            <person name="Lucas S."/>
            <person name="Salamov A."/>
            <person name="McFadden G.I."/>
            <person name="Lane C.E."/>
            <person name="Keeling P.J."/>
            <person name="Gray M.W."/>
            <person name="Grigoriev I.V."/>
            <person name="Archibald J.M."/>
        </authorList>
    </citation>
    <scope>NUCLEOTIDE SEQUENCE</scope>
    <source>
        <strain evidence="12">CCMP2712</strain>
    </source>
</reference>
<evidence type="ECO:0000256" key="3">
    <source>
        <dbReference type="ARBA" id="ARBA00012781"/>
    </source>
</evidence>
<dbReference type="PANTHER" id="PTHR11271:SF6">
    <property type="entry name" value="GUANINE DEAMINASE"/>
    <property type="match status" value="1"/>
</dbReference>
<dbReference type="SUPFAM" id="SSF51338">
    <property type="entry name" value="Composite domain of metallo-dependent hydrolases"/>
    <property type="match status" value="1"/>
</dbReference>
<feature type="compositionally biased region" description="Gly residues" evidence="8">
    <location>
        <begin position="11"/>
        <end position="22"/>
    </location>
</feature>
<accession>L1K1J4</accession>
<dbReference type="InterPro" id="IPR051607">
    <property type="entry name" value="Metallo-dep_hydrolases"/>
</dbReference>
<dbReference type="GO" id="GO:0006147">
    <property type="term" value="P:guanine catabolic process"/>
    <property type="evidence" value="ECO:0007669"/>
    <property type="project" value="UniProtKB-UniRule"/>
</dbReference>
<comment type="catalytic activity">
    <reaction evidence="7">
        <text>guanine + H2O + H(+) = xanthine + NH4(+)</text>
        <dbReference type="Rhea" id="RHEA:14665"/>
        <dbReference type="ChEBI" id="CHEBI:15377"/>
        <dbReference type="ChEBI" id="CHEBI:15378"/>
        <dbReference type="ChEBI" id="CHEBI:16235"/>
        <dbReference type="ChEBI" id="CHEBI:17712"/>
        <dbReference type="ChEBI" id="CHEBI:28938"/>
        <dbReference type="EC" id="3.5.4.3"/>
    </reaction>
</comment>
<dbReference type="HOGENOM" id="CLU_012358_0_2_1"/>
<protein>
    <recommendedName>
        <fullName evidence="3 7">Guanine deaminase</fullName>
        <shortName evidence="7">Guanase</shortName>
        <ecNumber evidence="3 7">3.5.4.3</ecNumber>
    </recommendedName>
    <alternativeName>
        <fullName evidence="7">Guanine aminohydrolase</fullName>
    </alternativeName>
</protein>
<dbReference type="NCBIfam" id="NF006679">
    <property type="entry name" value="PRK09228.1"/>
    <property type="match status" value="1"/>
</dbReference>
<dbReference type="GO" id="GO:0008892">
    <property type="term" value="F:guanine deaminase activity"/>
    <property type="evidence" value="ECO:0007669"/>
    <property type="project" value="UniProtKB-UniRule"/>
</dbReference>
<keyword evidence="12" id="KW-1185">Reference proteome</keyword>
<dbReference type="InterPro" id="IPR006680">
    <property type="entry name" value="Amidohydro-rel"/>
</dbReference>
<feature type="compositionally biased region" description="Basic and acidic residues" evidence="8">
    <location>
        <begin position="1"/>
        <end position="10"/>
    </location>
</feature>
<evidence type="ECO:0000313" key="12">
    <source>
        <dbReference type="Proteomes" id="UP000011087"/>
    </source>
</evidence>